<gene>
    <name evidence="1" type="ORF">GCM10023315_23400</name>
</gene>
<name>A0ABP9HJI6_9FLAO</name>
<dbReference type="EMBL" id="BAABJK010000007">
    <property type="protein sequence ID" value="GAA4972460.1"/>
    <property type="molecule type" value="Genomic_DNA"/>
</dbReference>
<dbReference type="RefSeq" id="WP_345168837.1">
    <property type="nucleotide sequence ID" value="NZ_BAABJK010000007.1"/>
</dbReference>
<dbReference type="SUPFAM" id="SSF49464">
    <property type="entry name" value="Carboxypeptidase regulatory domain-like"/>
    <property type="match status" value="1"/>
</dbReference>
<accession>A0ABP9HJI6</accession>
<sequence length="128" mass="14047">MKHIIYIVIFFISAFSYAQDFGSISGKLLDLESSNEPLMFAKVLIKETGNEVLSDENGVFKFENIESGEYTLVCSFVGYETKASKIKVESNKLTTLKLPLKASTLSLDDLFVTLASVDNAETSSAAND</sequence>
<dbReference type="Proteomes" id="UP001501692">
    <property type="component" value="Unassembled WGS sequence"/>
</dbReference>
<comment type="caution">
    <text evidence="1">The sequence shown here is derived from an EMBL/GenBank/DDBJ whole genome shotgun (WGS) entry which is preliminary data.</text>
</comment>
<proteinExistence type="predicted"/>
<dbReference type="Pfam" id="PF13715">
    <property type="entry name" value="CarbopepD_reg_2"/>
    <property type="match status" value="1"/>
</dbReference>
<dbReference type="Gene3D" id="2.60.40.1120">
    <property type="entry name" value="Carboxypeptidase-like, regulatory domain"/>
    <property type="match status" value="1"/>
</dbReference>
<protein>
    <recommendedName>
        <fullName evidence="3">CarboxypepD_reg-like domain-containing protein</fullName>
    </recommendedName>
</protein>
<dbReference type="InterPro" id="IPR008969">
    <property type="entry name" value="CarboxyPept-like_regulatory"/>
</dbReference>
<reference evidence="2" key="1">
    <citation type="journal article" date="2019" name="Int. J. Syst. Evol. Microbiol.">
        <title>The Global Catalogue of Microorganisms (GCM) 10K type strain sequencing project: providing services to taxonomists for standard genome sequencing and annotation.</title>
        <authorList>
            <consortium name="The Broad Institute Genomics Platform"/>
            <consortium name="The Broad Institute Genome Sequencing Center for Infectious Disease"/>
            <person name="Wu L."/>
            <person name="Ma J."/>
        </authorList>
    </citation>
    <scope>NUCLEOTIDE SEQUENCE [LARGE SCALE GENOMIC DNA]</scope>
    <source>
        <strain evidence="2">JCM 18287</strain>
    </source>
</reference>
<evidence type="ECO:0000313" key="2">
    <source>
        <dbReference type="Proteomes" id="UP001501692"/>
    </source>
</evidence>
<evidence type="ECO:0008006" key="3">
    <source>
        <dbReference type="Google" id="ProtNLM"/>
    </source>
</evidence>
<evidence type="ECO:0000313" key="1">
    <source>
        <dbReference type="EMBL" id="GAA4972460.1"/>
    </source>
</evidence>
<organism evidence="1 2">
    <name type="scientific">Algibacter aquimarinus</name>
    <dbReference type="NCBI Taxonomy" id="1136748"/>
    <lineage>
        <taxon>Bacteria</taxon>
        <taxon>Pseudomonadati</taxon>
        <taxon>Bacteroidota</taxon>
        <taxon>Flavobacteriia</taxon>
        <taxon>Flavobacteriales</taxon>
        <taxon>Flavobacteriaceae</taxon>
        <taxon>Algibacter</taxon>
    </lineage>
</organism>
<keyword evidence="2" id="KW-1185">Reference proteome</keyword>